<dbReference type="Gene3D" id="3.40.50.2020">
    <property type="match status" value="2"/>
</dbReference>
<evidence type="ECO:0000256" key="1">
    <source>
        <dbReference type="ARBA" id="ARBA00013247"/>
    </source>
</evidence>
<feature type="domain" description="Phosphoribosyltransferase" evidence="11">
    <location>
        <begin position="156"/>
        <end position="268"/>
    </location>
</feature>
<evidence type="ECO:0000259" key="11">
    <source>
        <dbReference type="Pfam" id="PF00156"/>
    </source>
</evidence>
<dbReference type="GeneID" id="93248263"/>
<dbReference type="InterPro" id="IPR029099">
    <property type="entry name" value="Pribosyltran_N"/>
</dbReference>
<dbReference type="InterPro" id="IPR005946">
    <property type="entry name" value="Rib-P_diPkinase"/>
</dbReference>
<keyword evidence="8" id="KW-0460">Magnesium</keyword>
<evidence type="ECO:0000256" key="2">
    <source>
        <dbReference type="ARBA" id="ARBA00022679"/>
    </source>
</evidence>
<dbReference type="GO" id="GO:0002189">
    <property type="term" value="C:ribose phosphate diphosphokinase complex"/>
    <property type="evidence" value="ECO:0007669"/>
    <property type="project" value="TreeGrafter"/>
</dbReference>
<evidence type="ECO:0000256" key="6">
    <source>
        <dbReference type="ARBA" id="ARBA00022777"/>
    </source>
</evidence>
<proteinExistence type="inferred from homology"/>
<dbReference type="Proteomes" id="UP000009399">
    <property type="component" value="Chromosome"/>
</dbReference>
<keyword evidence="6" id="KW-0418">Kinase</keyword>
<dbReference type="PANTHER" id="PTHR10210:SF32">
    <property type="entry name" value="RIBOSE-PHOSPHATE PYROPHOSPHOKINASE 2"/>
    <property type="match status" value="1"/>
</dbReference>
<dbReference type="NCBIfam" id="TIGR01251">
    <property type="entry name" value="ribP_PPkin"/>
    <property type="match status" value="1"/>
</dbReference>
<dbReference type="GO" id="GO:0016301">
    <property type="term" value="F:kinase activity"/>
    <property type="evidence" value="ECO:0007669"/>
    <property type="project" value="UniProtKB-KW"/>
</dbReference>
<dbReference type="SUPFAM" id="SSF53271">
    <property type="entry name" value="PRTase-like"/>
    <property type="match status" value="1"/>
</dbReference>
<dbReference type="GO" id="GO:0005524">
    <property type="term" value="F:ATP binding"/>
    <property type="evidence" value="ECO:0007669"/>
    <property type="project" value="UniProtKB-KW"/>
</dbReference>
<dbReference type="GO" id="GO:0000287">
    <property type="term" value="F:magnesium ion binding"/>
    <property type="evidence" value="ECO:0007669"/>
    <property type="project" value="InterPro"/>
</dbReference>
<evidence type="ECO:0000256" key="7">
    <source>
        <dbReference type="ARBA" id="ARBA00022840"/>
    </source>
</evidence>
<dbReference type="Pfam" id="PF13793">
    <property type="entry name" value="Pribosyltran_N"/>
    <property type="match status" value="1"/>
</dbReference>
<evidence type="ECO:0000259" key="12">
    <source>
        <dbReference type="Pfam" id="PF13793"/>
    </source>
</evidence>
<dbReference type="SMART" id="SM01400">
    <property type="entry name" value="Pribosyltran_N"/>
    <property type="match status" value="1"/>
</dbReference>
<dbReference type="InterPro" id="IPR029057">
    <property type="entry name" value="PRTase-like"/>
</dbReference>
<comment type="catalytic activity">
    <reaction evidence="9">
        <text>D-ribose 5-phosphate + ATP = 5-phospho-alpha-D-ribose 1-diphosphate + AMP + H(+)</text>
        <dbReference type="Rhea" id="RHEA:15609"/>
        <dbReference type="ChEBI" id="CHEBI:15378"/>
        <dbReference type="ChEBI" id="CHEBI:30616"/>
        <dbReference type="ChEBI" id="CHEBI:58017"/>
        <dbReference type="ChEBI" id="CHEBI:78346"/>
        <dbReference type="ChEBI" id="CHEBI:456215"/>
        <dbReference type="EC" id="2.7.6.1"/>
    </reaction>
</comment>
<dbReference type="FunFam" id="3.40.50.2020:FF:000007">
    <property type="entry name" value="Ribose-phosphate pyrophosphokinase"/>
    <property type="match status" value="1"/>
</dbReference>
<protein>
    <recommendedName>
        <fullName evidence="1">ribose-phosphate diphosphokinase</fullName>
        <ecNumber evidence="1">2.7.6.1</ecNumber>
    </recommendedName>
</protein>
<reference evidence="13 14" key="1">
    <citation type="journal article" date="2013" name="Genome Announc.">
        <title>Complete Genome Sequence of Mycoplasma hyorhinis Strain SK76.</title>
        <authorList>
            <person name="Goodison S."/>
            <person name="Urquidi V."/>
            <person name="Kumar D."/>
            <person name="Reyes L."/>
            <person name="Rosser C.J."/>
        </authorList>
    </citation>
    <scope>NUCLEOTIDE SEQUENCE [LARGE SCALE GENOMIC DNA]</scope>
    <source>
        <strain evidence="13 14">SK76</strain>
    </source>
</reference>
<evidence type="ECO:0000256" key="5">
    <source>
        <dbReference type="ARBA" id="ARBA00022741"/>
    </source>
</evidence>
<dbReference type="EMBL" id="CP003914">
    <property type="protein sequence ID" value="AFX74061.1"/>
    <property type="molecule type" value="Genomic_DNA"/>
</dbReference>
<evidence type="ECO:0000313" key="13">
    <source>
        <dbReference type="EMBL" id="AFX74061.1"/>
    </source>
</evidence>
<evidence type="ECO:0000313" key="14">
    <source>
        <dbReference type="Proteomes" id="UP000009399"/>
    </source>
</evidence>
<dbReference type="NCBIfam" id="NF002320">
    <property type="entry name" value="PRK01259.1"/>
    <property type="match status" value="1"/>
</dbReference>
<dbReference type="PANTHER" id="PTHR10210">
    <property type="entry name" value="RIBOSE-PHOSPHATE DIPHOSPHOKINASE FAMILY MEMBER"/>
    <property type="match status" value="1"/>
</dbReference>
<evidence type="ECO:0000256" key="3">
    <source>
        <dbReference type="ARBA" id="ARBA00022723"/>
    </source>
</evidence>
<sequence>MIVENKKNVVLFGMPNCQNLANKISEILKIPLTPIEKTQFADGEVLLKSVETIRNSTVFVVASTHKPVHDNIMELLIFMDSLKRAYARDIIVILSYFGYARQDRKSTGRQPITAKLIANLLETAGATKIISVDLHNPSIQGFFNISVDELRGQYILAKKIKEKNKNYTIVSPDHGGAVRARLLAELLNENTKIAIIDKRRIGTNQVEAQGIIGDIEAKDTIIIDDIIDTGGTIIKAADMLKKNGAKSVTVVATHGIFSKGFELFQESKNVDKVIITNSIDNSELEAKYSKLEVACLSEFIADTIKACIFSTSISSIYSQLKENFKK</sequence>
<evidence type="ECO:0000256" key="4">
    <source>
        <dbReference type="ARBA" id="ARBA00022727"/>
    </source>
</evidence>
<dbReference type="GO" id="GO:0004749">
    <property type="term" value="F:ribose phosphate diphosphokinase activity"/>
    <property type="evidence" value="ECO:0007669"/>
    <property type="project" value="UniProtKB-EC"/>
</dbReference>
<gene>
    <name evidence="13" type="ORF">MOS_129</name>
</gene>
<evidence type="ECO:0000256" key="9">
    <source>
        <dbReference type="ARBA" id="ARBA00049535"/>
    </source>
</evidence>
<comment type="similarity">
    <text evidence="10">Belongs to the ribose-phosphate pyrophosphokinase family.</text>
</comment>
<dbReference type="GO" id="GO:0005737">
    <property type="term" value="C:cytoplasm"/>
    <property type="evidence" value="ECO:0007669"/>
    <property type="project" value="TreeGrafter"/>
</dbReference>
<dbReference type="InterPro" id="IPR000836">
    <property type="entry name" value="PRTase_dom"/>
</dbReference>
<dbReference type="CDD" id="cd06223">
    <property type="entry name" value="PRTases_typeI"/>
    <property type="match status" value="1"/>
</dbReference>
<name>A0AAI8FDL9_MESHY</name>
<evidence type="ECO:0000256" key="10">
    <source>
        <dbReference type="RuleBase" id="RU004324"/>
    </source>
</evidence>
<accession>A0AAI8FDL9</accession>
<keyword evidence="5" id="KW-0547">Nucleotide-binding</keyword>
<dbReference type="AlphaFoldDB" id="A0AAI8FDL9"/>
<keyword evidence="2" id="KW-0808">Transferase</keyword>
<keyword evidence="3" id="KW-0479">Metal-binding</keyword>
<dbReference type="GO" id="GO:0006015">
    <property type="term" value="P:5-phosphoribose 1-diphosphate biosynthetic process"/>
    <property type="evidence" value="ECO:0007669"/>
    <property type="project" value="TreeGrafter"/>
</dbReference>
<keyword evidence="4 10" id="KW-0545">Nucleotide biosynthesis</keyword>
<feature type="domain" description="Ribose-phosphate pyrophosphokinase N-terminal" evidence="12">
    <location>
        <begin position="10"/>
        <end position="125"/>
    </location>
</feature>
<dbReference type="RefSeq" id="WP_014335389.1">
    <property type="nucleotide sequence ID" value="NC_019552.1"/>
</dbReference>
<evidence type="ECO:0000256" key="8">
    <source>
        <dbReference type="ARBA" id="ARBA00022842"/>
    </source>
</evidence>
<dbReference type="GO" id="GO:0006164">
    <property type="term" value="P:purine nucleotide biosynthetic process"/>
    <property type="evidence" value="ECO:0007669"/>
    <property type="project" value="TreeGrafter"/>
</dbReference>
<keyword evidence="7" id="KW-0067">ATP-binding</keyword>
<dbReference type="Pfam" id="PF00156">
    <property type="entry name" value="Pribosyltran"/>
    <property type="match status" value="1"/>
</dbReference>
<dbReference type="KEGG" id="mhs:MOS_129"/>
<organism evidence="13 14">
    <name type="scientific">Mesomycoplasma hyorhinis SK76</name>
    <dbReference type="NCBI Taxonomy" id="1118964"/>
    <lineage>
        <taxon>Bacteria</taxon>
        <taxon>Bacillati</taxon>
        <taxon>Mycoplasmatota</taxon>
        <taxon>Mycoplasmoidales</taxon>
        <taxon>Metamycoplasmataceae</taxon>
        <taxon>Mesomycoplasma</taxon>
    </lineage>
</organism>
<dbReference type="EC" id="2.7.6.1" evidence="1"/>